<name>A0ABN4Y8K7_9GAMM</name>
<sequence>MNNGFLSKLTFWRQTQVSAKLGVYISATHISVFQADLSGTQQQELDSTNQKNANFSLSDNIQQFAFNGENWAEVLAEIKASFGAAKLHIVLAESFYQLIVADKPNVEANELNQALLWAIKDLVTEQVTNIQLDYFESSLTTTGKINVVVANKMQLSTLAQSCEQHGFVIEDITIEELVMPRLFDDQAPHMVVSHVPEQELLLTVVKQGELLMQRRVRGFTQIDKASAADLQYGLADNLSLEIQRSMDYFESQLRQAPVASIDLLIDGECQALVPLVSQNFNQPVSAIEHTSVASQLAYLAAVELTGGDA</sequence>
<protein>
    <recommendedName>
        <fullName evidence="3">MSHA biogenesis protein MshI</fullName>
    </recommendedName>
</protein>
<accession>A0ABN4Y8K7</accession>
<dbReference type="SUPFAM" id="SSF53067">
    <property type="entry name" value="Actin-like ATPase domain"/>
    <property type="match status" value="1"/>
</dbReference>
<dbReference type="Proteomes" id="UP000191820">
    <property type="component" value="Chromosome"/>
</dbReference>
<dbReference type="Gene3D" id="3.30.420.380">
    <property type="match status" value="1"/>
</dbReference>
<dbReference type="EMBL" id="CP020472">
    <property type="protein sequence ID" value="ARD20776.1"/>
    <property type="molecule type" value="Genomic_DNA"/>
</dbReference>
<evidence type="ECO:0000313" key="2">
    <source>
        <dbReference type="Proteomes" id="UP000191820"/>
    </source>
</evidence>
<evidence type="ECO:0000313" key="1">
    <source>
        <dbReference type="EMBL" id="ARD20776.1"/>
    </source>
</evidence>
<evidence type="ECO:0008006" key="3">
    <source>
        <dbReference type="Google" id="ProtNLM"/>
    </source>
</evidence>
<gene>
    <name evidence="1" type="ORF">SJ2017_0436</name>
</gene>
<dbReference type="InterPro" id="IPR043129">
    <property type="entry name" value="ATPase_NBD"/>
</dbReference>
<proteinExistence type="predicted"/>
<keyword evidence="2" id="KW-1185">Reference proteome</keyword>
<dbReference type="RefSeq" id="WP_080914733.1">
    <property type="nucleotide sequence ID" value="NZ_CP020472.1"/>
</dbReference>
<reference evidence="1 2" key="1">
    <citation type="submission" date="2017-03" db="EMBL/GenBank/DDBJ databases">
        <title>Genome sequencing of Shewanella japonica KCTC 22435.</title>
        <authorList>
            <person name="Kim K.M."/>
        </authorList>
    </citation>
    <scope>NUCLEOTIDE SEQUENCE [LARGE SCALE GENOMIC DNA]</scope>
    <source>
        <strain evidence="1 2">KCTC 22435</strain>
    </source>
</reference>
<organism evidence="1 2">
    <name type="scientific">Shewanella japonica</name>
    <dbReference type="NCBI Taxonomy" id="93973"/>
    <lineage>
        <taxon>Bacteria</taxon>
        <taxon>Pseudomonadati</taxon>
        <taxon>Pseudomonadota</taxon>
        <taxon>Gammaproteobacteria</taxon>
        <taxon>Alteromonadales</taxon>
        <taxon>Shewanellaceae</taxon>
        <taxon>Shewanella</taxon>
    </lineage>
</organism>